<evidence type="ECO:0000313" key="7">
    <source>
        <dbReference type="EMBL" id="CAI2372571.1"/>
    </source>
</evidence>
<dbReference type="Gene3D" id="3.60.21.10">
    <property type="match status" value="1"/>
</dbReference>
<dbReference type="InterPro" id="IPR006186">
    <property type="entry name" value="Ser/Thr-sp_prot-phosphatase"/>
</dbReference>
<keyword evidence="1" id="KW-0479">Metal-binding</keyword>
<dbReference type="EMBL" id="CAMPGE010013863">
    <property type="protein sequence ID" value="CAI2372571.1"/>
    <property type="molecule type" value="Genomic_DNA"/>
</dbReference>
<protein>
    <recommendedName>
        <fullName evidence="4">Serine/threonine-protein phosphatase</fullName>
        <ecNumber evidence="4">3.1.3.16</ecNumber>
    </recommendedName>
</protein>
<comment type="catalytic activity">
    <reaction evidence="4">
        <text>O-phospho-L-threonyl-[protein] + H2O = L-threonyl-[protein] + phosphate</text>
        <dbReference type="Rhea" id="RHEA:47004"/>
        <dbReference type="Rhea" id="RHEA-COMP:11060"/>
        <dbReference type="Rhea" id="RHEA-COMP:11605"/>
        <dbReference type="ChEBI" id="CHEBI:15377"/>
        <dbReference type="ChEBI" id="CHEBI:30013"/>
        <dbReference type="ChEBI" id="CHEBI:43474"/>
        <dbReference type="ChEBI" id="CHEBI:61977"/>
        <dbReference type="EC" id="3.1.3.16"/>
    </reaction>
</comment>
<gene>
    <name evidence="7" type="ORF">ECRASSUSDP1_LOCUS13902</name>
</gene>
<dbReference type="InterPro" id="IPR047129">
    <property type="entry name" value="PPA2-like"/>
</dbReference>
<dbReference type="Proteomes" id="UP001295684">
    <property type="component" value="Unassembled WGS sequence"/>
</dbReference>
<evidence type="ECO:0000256" key="4">
    <source>
        <dbReference type="RuleBase" id="RU004273"/>
    </source>
</evidence>
<evidence type="ECO:0000256" key="1">
    <source>
        <dbReference type="ARBA" id="ARBA00022723"/>
    </source>
</evidence>
<keyword evidence="2 4" id="KW-0378">Hydrolase</keyword>
<dbReference type="SMART" id="SM00156">
    <property type="entry name" value="PP2Ac"/>
    <property type="match status" value="1"/>
</dbReference>
<name>A0AAD1XH30_EUPCR</name>
<accession>A0AAD1XH30</accession>
<keyword evidence="8" id="KW-1185">Reference proteome</keyword>
<sequence length="346" mass="39746">MSDTEDDITKHPLGKYLDEEMEPTSSKKFDIDALIEQAKEGQFFDPVTIKLICLKARELLVEEENVVQVSAPVSLVGDIHGQFHDLLEIFKIGGEIPHTNYLFLGDYVDRGAYSIETIMLLILFKIRYPQRVTLLRGNHESRQITQIYGFYTECQRKYGNPNAWKYVTDLFDYLPIAAFIDDSIFCVHGGLSPLLQNIDYVKEINRFREIPHEGAFADLMWSDPDADLDGFKISPRGAGFQFGCDVVKRFIECNNISKIYRAHQLCMEGYLILFDGTMNTVWSAPNYCYRYGNLASINEIDEHLNDFFNVFSCSPENAEESKDNDGDRVKTPLSSKSKHKEIDYFL</sequence>
<dbReference type="EC" id="3.1.3.16" evidence="4"/>
<feature type="domain" description="Serine/threonine specific protein phosphatases" evidence="6">
    <location>
        <begin position="135"/>
        <end position="140"/>
    </location>
</feature>
<dbReference type="SUPFAM" id="SSF56300">
    <property type="entry name" value="Metallo-dependent phosphatases"/>
    <property type="match status" value="1"/>
</dbReference>
<evidence type="ECO:0000256" key="2">
    <source>
        <dbReference type="ARBA" id="ARBA00022801"/>
    </source>
</evidence>
<evidence type="ECO:0000256" key="3">
    <source>
        <dbReference type="ARBA" id="ARBA00023211"/>
    </source>
</evidence>
<evidence type="ECO:0000313" key="8">
    <source>
        <dbReference type="Proteomes" id="UP001295684"/>
    </source>
</evidence>
<comment type="caution">
    <text evidence="7">The sequence shown here is derived from an EMBL/GenBank/DDBJ whole genome shotgun (WGS) entry which is preliminary data.</text>
</comment>
<dbReference type="Pfam" id="PF00149">
    <property type="entry name" value="Metallophos"/>
    <property type="match status" value="1"/>
</dbReference>
<dbReference type="CDD" id="cd07415">
    <property type="entry name" value="MPP_PP2A_PP4_PP6"/>
    <property type="match status" value="1"/>
</dbReference>
<evidence type="ECO:0000256" key="5">
    <source>
        <dbReference type="SAM" id="MobiDB-lite"/>
    </source>
</evidence>
<dbReference type="AlphaFoldDB" id="A0AAD1XH30"/>
<organism evidence="7 8">
    <name type="scientific">Euplotes crassus</name>
    <dbReference type="NCBI Taxonomy" id="5936"/>
    <lineage>
        <taxon>Eukaryota</taxon>
        <taxon>Sar</taxon>
        <taxon>Alveolata</taxon>
        <taxon>Ciliophora</taxon>
        <taxon>Intramacronucleata</taxon>
        <taxon>Spirotrichea</taxon>
        <taxon>Hypotrichia</taxon>
        <taxon>Euplotida</taxon>
        <taxon>Euplotidae</taxon>
        <taxon>Moneuplotes</taxon>
    </lineage>
</organism>
<feature type="compositionally biased region" description="Basic and acidic residues" evidence="5">
    <location>
        <begin position="319"/>
        <end position="330"/>
    </location>
</feature>
<dbReference type="GO" id="GO:0046872">
    <property type="term" value="F:metal ion binding"/>
    <property type="evidence" value="ECO:0007669"/>
    <property type="project" value="UniProtKB-KW"/>
</dbReference>
<dbReference type="PANTHER" id="PTHR45619">
    <property type="entry name" value="SERINE/THREONINE-PROTEIN PHOSPHATASE PP2A-RELATED"/>
    <property type="match status" value="1"/>
</dbReference>
<proteinExistence type="inferred from homology"/>
<feature type="region of interest" description="Disordered" evidence="5">
    <location>
        <begin position="317"/>
        <end position="338"/>
    </location>
</feature>
<dbReference type="PRINTS" id="PR00114">
    <property type="entry name" value="STPHPHTASE"/>
</dbReference>
<dbReference type="PROSITE" id="PS00125">
    <property type="entry name" value="SER_THR_PHOSPHATASE"/>
    <property type="match status" value="1"/>
</dbReference>
<dbReference type="InterPro" id="IPR029052">
    <property type="entry name" value="Metallo-depent_PP-like"/>
</dbReference>
<reference evidence="7" key="1">
    <citation type="submission" date="2023-07" db="EMBL/GenBank/DDBJ databases">
        <authorList>
            <consortium name="AG Swart"/>
            <person name="Singh M."/>
            <person name="Singh A."/>
            <person name="Seah K."/>
            <person name="Emmerich C."/>
        </authorList>
    </citation>
    <scope>NUCLEOTIDE SEQUENCE</scope>
    <source>
        <strain evidence="7">DP1</strain>
    </source>
</reference>
<dbReference type="InterPro" id="IPR004843">
    <property type="entry name" value="Calcineurin-like_PHP"/>
</dbReference>
<comment type="similarity">
    <text evidence="4">Belongs to the PPP phosphatase family.</text>
</comment>
<dbReference type="GO" id="GO:0004722">
    <property type="term" value="F:protein serine/threonine phosphatase activity"/>
    <property type="evidence" value="ECO:0007669"/>
    <property type="project" value="UniProtKB-EC"/>
</dbReference>
<evidence type="ECO:0000259" key="6">
    <source>
        <dbReference type="PROSITE" id="PS00125"/>
    </source>
</evidence>
<keyword evidence="3" id="KW-0464">Manganese</keyword>